<reference evidence="2" key="1">
    <citation type="journal article" date="2020" name="Stud. Mycol.">
        <title>101 Dothideomycetes genomes: a test case for predicting lifestyles and emergence of pathogens.</title>
        <authorList>
            <person name="Haridas S."/>
            <person name="Albert R."/>
            <person name="Binder M."/>
            <person name="Bloem J."/>
            <person name="Labutti K."/>
            <person name="Salamov A."/>
            <person name="Andreopoulos B."/>
            <person name="Baker S."/>
            <person name="Barry K."/>
            <person name="Bills G."/>
            <person name="Bluhm B."/>
            <person name="Cannon C."/>
            <person name="Castanera R."/>
            <person name="Culley D."/>
            <person name="Daum C."/>
            <person name="Ezra D."/>
            <person name="Gonzalez J."/>
            <person name="Henrissat B."/>
            <person name="Kuo A."/>
            <person name="Liang C."/>
            <person name="Lipzen A."/>
            <person name="Lutzoni F."/>
            <person name="Magnuson J."/>
            <person name="Mondo S."/>
            <person name="Nolan M."/>
            <person name="Ohm R."/>
            <person name="Pangilinan J."/>
            <person name="Park H.-J."/>
            <person name="Ramirez L."/>
            <person name="Alfaro M."/>
            <person name="Sun H."/>
            <person name="Tritt A."/>
            <person name="Yoshinaga Y."/>
            <person name="Zwiers L.-H."/>
            <person name="Turgeon B."/>
            <person name="Goodwin S."/>
            <person name="Spatafora J."/>
            <person name="Crous P."/>
            <person name="Grigoriev I."/>
        </authorList>
    </citation>
    <scope>NUCLEOTIDE SEQUENCE</scope>
    <source>
        <strain evidence="2">CBS 116435</strain>
    </source>
</reference>
<evidence type="ECO:0000256" key="1">
    <source>
        <dbReference type="SAM" id="MobiDB-lite"/>
    </source>
</evidence>
<protein>
    <submittedName>
        <fullName evidence="2">Uncharacterized protein</fullName>
    </submittedName>
</protein>
<accession>A0A9P4UN19</accession>
<feature type="compositionally biased region" description="Low complexity" evidence="1">
    <location>
        <begin position="79"/>
        <end position="88"/>
    </location>
</feature>
<dbReference type="EMBL" id="MU003787">
    <property type="protein sequence ID" value="KAF2721887.1"/>
    <property type="molecule type" value="Genomic_DNA"/>
</dbReference>
<name>A0A9P4UN19_9PEZI</name>
<dbReference type="AlphaFoldDB" id="A0A9P4UN19"/>
<dbReference type="Proteomes" id="UP000799441">
    <property type="component" value="Unassembled WGS sequence"/>
</dbReference>
<organism evidence="2 3">
    <name type="scientific">Polychaeton citri CBS 116435</name>
    <dbReference type="NCBI Taxonomy" id="1314669"/>
    <lineage>
        <taxon>Eukaryota</taxon>
        <taxon>Fungi</taxon>
        <taxon>Dikarya</taxon>
        <taxon>Ascomycota</taxon>
        <taxon>Pezizomycotina</taxon>
        <taxon>Dothideomycetes</taxon>
        <taxon>Dothideomycetidae</taxon>
        <taxon>Capnodiales</taxon>
        <taxon>Capnodiaceae</taxon>
        <taxon>Polychaeton</taxon>
    </lineage>
</organism>
<proteinExistence type="predicted"/>
<evidence type="ECO:0000313" key="2">
    <source>
        <dbReference type="EMBL" id="KAF2721887.1"/>
    </source>
</evidence>
<feature type="compositionally biased region" description="Polar residues" evidence="1">
    <location>
        <begin position="94"/>
        <end position="107"/>
    </location>
</feature>
<evidence type="ECO:0000313" key="3">
    <source>
        <dbReference type="Proteomes" id="UP000799441"/>
    </source>
</evidence>
<feature type="region of interest" description="Disordered" evidence="1">
    <location>
        <begin position="79"/>
        <end position="107"/>
    </location>
</feature>
<sequence>MSSLRGIFAHVGCVRGTEALHLPPSTLTVSVLGKYRLRPGAKEKDSCCDRHVCVRLPFSLVATTYSPFSVELTTDEYYENSSESSYTSPSPPSTHRSIVQGQQRKAA</sequence>
<gene>
    <name evidence="2" type="ORF">K431DRAFT_65255</name>
</gene>
<keyword evidence="3" id="KW-1185">Reference proteome</keyword>
<comment type="caution">
    <text evidence="2">The sequence shown here is derived from an EMBL/GenBank/DDBJ whole genome shotgun (WGS) entry which is preliminary data.</text>
</comment>